<keyword evidence="5" id="KW-1185">Reference proteome</keyword>
<sequence>MTTSTTSTSPFHIPLDLSRTALLLTDIQTDILCRFPPAVQEPYLQHIHTLLTLFRNEITRRRTTTTTNPTTPRNSNTAIPLIIHHILPHGLNSNAFISPYNKLSTWAQRVLPPLSPAHKDPTHPIYPVPEPLLPPGGWGGPDEILLPKFQVSSFGSSDLWAYLRAREVRHVVLVGLTAVGAVLGSARHGADLDLHVVVVREGVLEEEAEVGAFVVERVLGRFVDVVDLREVVEVFGGE</sequence>
<evidence type="ECO:0000256" key="1">
    <source>
        <dbReference type="ARBA" id="ARBA00006336"/>
    </source>
</evidence>
<accession>A0A2V5I9U8</accession>
<dbReference type="SUPFAM" id="SSF52499">
    <property type="entry name" value="Isochorismatase-like hydrolases"/>
    <property type="match status" value="1"/>
</dbReference>
<organism evidence="4 5">
    <name type="scientific">Aspergillus violaceofuscus (strain CBS 115571)</name>
    <dbReference type="NCBI Taxonomy" id="1450538"/>
    <lineage>
        <taxon>Eukaryota</taxon>
        <taxon>Fungi</taxon>
        <taxon>Dikarya</taxon>
        <taxon>Ascomycota</taxon>
        <taxon>Pezizomycotina</taxon>
        <taxon>Eurotiomycetes</taxon>
        <taxon>Eurotiomycetidae</taxon>
        <taxon>Eurotiales</taxon>
        <taxon>Aspergillaceae</taxon>
        <taxon>Aspergillus</taxon>
    </lineage>
</organism>
<dbReference type="AlphaFoldDB" id="A0A2V5I9U8"/>
<comment type="similarity">
    <text evidence="1">Belongs to the isochorismatase family.</text>
</comment>
<evidence type="ECO:0000313" key="5">
    <source>
        <dbReference type="Proteomes" id="UP000249829"/>
    </source>
</evidence>
<dbReference type="OMA" id="AFISPYN"/>
<proteinExistence type="inferred from homology"/>
<dbReference type="InterPro" id="IPR036380">
    <property type="entry name" value="Isochorismatase-like_sf"/>
</dbReference>
<name>A0A2V5I9U8_ASPV1</name>
<dbReference type="InterPro" id="IPR000868">
    <property type="entry name" value="Isochorismatase-like_dom"/>
</dbReference>
<keyword evidence="2 4" id="KW-0378">Hydrolase</keyword>
<evidence type="ECO:0000256" key="2">
    <source>
        <dbReference type="ARBA" id="ARBA00022801"/>
    </source>
</evidence>
<dbReference type="EMBL" id="KZ825170">
    <property type="protein sequence ID" value="PYI16396.1"/>
    <property type="molecule type" value="Genomic_DNA"/>
</dbReference>
<dbReference type="Proteomes" id="UP000249829">
    <property type="component" value="Unassembled WGS sequence"/>
</dbReference>
<protein>
    <submittedName>
        <fullName evidence="4">Isochorismatase hydrolase</fullName>
    </submittedName>
</protein>
<dbReference type="Gene3D" id="3.40.50.850">
    <property type="entry name" value="Isochorismatase-like"/>
    <property type="match status" value="1"/>
</dbReference>
<evidence type="ECO:0000259" key="3">
    <source>
        <dbReference type="Pfam" id="PF00857"/>
    </source>
</evidence>
<feature type="domain" description="Isochorismatase-like" evidence="3">
    <location>
        <begin position="142"/>
        <end position="228"/>
    </location>
</feature>
<dbReference type="PANTHER" id="PTHR43540">
    <property type="entry name" value="PEROXYUREIDOACRYLATE/UREIDOACRYLATE AMIDOHYDROLASE-RELATED"/>
    <property type="match status" value="1"/>
</dbReference>
<dbReference type="InterPro" id="IPR050272">
    <property type="entry name" value="Isochorismatase-like_hydrls"/>
</dbReference>
<dbReference type="GO" id="GO:0016787">
    <property type="term" value="F:hydrolase activity"/>
    <property type="evidence" value="ECO:0007669"/>
    <property type="project" value="UniProtKB-KW"/>
</dbReference>
<dbReference type="Pfam" id="PF00857">
    <property type="entry name" value="Isochorismatase"/>
    <property type="match status" value="1"/>
</dbReference>
<dbReference type="PANTHER" id="PTHR43540:SF1">
    <property type="entry name" value="ISOCHORISMATASE HYDROLASE"/>
    <property type="match status" value="1"/>
</dbReference>
<reference evidence="4 5" key="1">
    <citation type="submission" date="2018-02" db="EMBL/GenBank/DDBJ databases">
        <title>The genomes of Aspergillus section Nigri reveals drivers in fungal speciation.</title>
        <authorList>
            <consortium name="DOE Joint Genome Institute"/>
            <person name="Vesth T.C."/>
            <person name="Nybo J."/>
            <person name="Theobald S."/>
            <person name="Brandl J."/>
            <person name="Frisvad J.C."/>
            <person name="Nielsen K.F."/>
            <person name="Lyhne E.K."/>
            <person name="Kogle M.E."/>
            <person name="Kuo A."/>
            <person name="Riley R."/>
            <person name="Clum A."/>
            <person name="Nolan M."/>
            <person name="Lipzen A."/>
            <person name="Salamov A."/>
            <person name="Henrissat B."/>
            <person name="Wiebenga A."/>
            <person name="De vries R.P."/>
            <person name="Grigoriev I.V."/>
            <person name="Mortensen U.H."/>
            <person name="Andersen M.R."/>
            <person name="Baker S.E."/>
        </authorList>
    </citation>
    <scope>NUCLEOTIDE SEQUENCE [LARGE SCALE GENOMIC DNA]</scope>
    <source>
        <strain evidence="4 5">CBS 115571</strain>
    </source>
</reference>
<evidence type="ECO:0000313" key="4">
    <source>
        <dbReference type="EMBL" id="PYI16396.1"/>
    </source>
</evidence>
<gene>
    <name evidence="4" type="ORF">BO99DRAFT_465973</name>
</gene>